<feature type="domain" description="Pyrroloquinoline quinone-dependent pyranose dehydrogenase beta-propeller" evidence="1">
    <location>
        <begin position="2"/>
        <end position="341"/>
    </location>
</feature>
<gene>
    <name evidence="2" type="ORF">A2Y75_08640</name>
</gene>
<dbReference type="InterPro" id="IPR011042">
    <property type="entry name" value="6-blade_b-propeller_TolB-like"/>
</dbReference>
<reference evidence="2 3" key="1">
    <citation type="journal article" date="2016" name="Nat. Commun.">
        <title>Thousands of microbial genomes shed light on interconnected biogeochemical processes in an aquifer system.</title>
        <authorList>
            <person name="Anantharaman K."/>
            <person name="Brown C.T."/>
            <person name="Hug L.A."/>
            <person name="Sharon I."/>
            <person name="Castelle C.J."/>
            <person name="Probst A.J."/>
            <person name="Thomas B.C."/>
            <person name="Singh A."/>
            <person name="Wilkins M.J."/>
            <person name="Karaoz U."/>
            <person name="Brodie E.L."/>
            <person name="Williams K.H."/>
            <person name="Hubbard S.S."/>
            <person name="Banfield J.F."/>
        </authorList>
    </citation>
    <scope>NUCLEOTIDE SEQUENCE [LARGE SCALE GENOMIC DNA]</scope>
</reference>
<dbReference type="InterPro" id="IPR011041">
    <property type="entry name" value="Quinoprot_gluc/sorb_DH_b-prop"/>
</dbReference>
<dbReference type="Pfam" id="PF22807">
    <property type="entry name" value="TrAA12"/>
    <property type="match status" value="1"/>
</dbReference>
<dbReference type="AlphaFoldDB" id="A0A1F2WN08"/>
<organism evidence="2 3">
    <name type="scientific">Candidatus Solincola sediminis</name>
    <dbReference type="NCBI Taxonomy" id="1797199"/>
    <lineage>
        <taxon>Bacteria</taxon>
        <taxon>Bacillati</taxon>
        <taxon>Actinomycetota</taxon>
        <taxon>Candidatus Geothermincolia</taxon>
        <taxon>Candidatus Geothermincolales</taxon>
        <taxon>Candidatus Geothermincolaceae</taxon>
        <taxon>Candidatus Solincola</taxon>
    </lineage>
</organism>
<evidence type="ECO:0000313" key="2">
    <source>
        <dbReference type="EMBL" id="OFW58223.1"/>
    </source>
</evidence>
<accession>A0A1F2WN08</accession>
<evidence type="ECO:0000313" key="3">
    <source>
        <dbReference type="Proteomes" id="UP000177876"/>
    </source>
</evidence>
<proteinExistence type="predicted"/>
<dbReference type="Proteomes" id="UP000177876">
    <property type="component" value="Unassembled WGS sequence"/>
</dbReference>
<name>A0A1F2WN08_9ACTN</name>
<evidence type="ECO:0000259" key="1">
    <source>
        <dbReference type="Pfam" id="PF22807"/>
    </source>
</evidence>
<sequence length="344" mass="37187">MPDGFSISIFADNLGSPRVIAWDPDGVMLVSVPSAGRIVALPDGNADGVADRQVTVVSGLNSPHGLAFHADNTLYIAETNQVAVYNYARGTFQATNKRKIIDLPGGGQHFTRTIMFRAPPNDNELLISVGSDCNVCYESDWRRAAVLVANSDGSAPRLFASGLRNSVFMAVHPKTGDVWATENGRDNLGDDIPPDEINIIEDGNDYGWPTCYGKNIHDSNFDRNSYGGDPCAGKTPSHVDLQAHSAALGLAFFPEQGWSSDYALNLLVCYHGSWNRSIPTGYKVAMVRLDNDGNYRSTDDFITGWLQPNGGVLGRPVDVSIRTDGSIYITDDRAGLVYLVKGPS</sequence>
<dbReference type="SUPFAM" id="SSF50952">
    <property type="entry name" value="Soluble quinoprotein glucose dehydrogenase"/>
    <property type="match status" value="1"/>
</dbReference>
<dbReference type="PANTHER" id="PTHR19328">
    <property type="entry name" value="HEDGEHOG-INTERACTING PROTEIN"/>
    <property type="match status" value="1"/>
</dbReference>
<comment type="caution">
    <text evidence="2">The sequence shown here is derived from an EMBL/GenBank/DDBJ whole genome shotgun (WGS) entry which is preliminary data.</text>
</comment>
<dbReference type="InterPro" id="IPR054539">
    <property type="entry name" value="Beta-prop_PDH"/>
</dbReference>
<dbReference type="EMBL" id="MELK01000025">
    <property type="protein sequence ID" value="OFW58223.1"/>
    <property type="molecule type" value="Genomic_DNA"/>
</dbReference>
<dbReference type="STRING" id="1797197.A2Y75_08640"/>
<dbReference type="Gene3D" id="2.120.10.30">
    <property type="entry name" value="TolB, C-terminal domain"/>
    <property type="match status" value="1"/>
</dbReference>
<protein>
    <recommendedName>
        <fullName evidence="1">Pyrroloquinoline quinone-dependent pyranose dehydrogenase beta-propeller domain-containing protein</fullName>
    </recommendedName>
</protein>
<dbReference type="PANTHER" id="PTHR19328:SF53">
    <property type="entry name" value="MEMBRANE PROTEIN"/>
    <property type="match status" value="1"/>
</dbReference>